<dbReference type="Pfam" id="PF02687">
    <property type="entry name" value="FtsX"/>
    <property type="match status" value="2"/>
</dbReference>
<dbReference type="Pfam" id="PF12704">
    <property type="entry name" value="MacB_PCD"/>
    <property type="match status" value="1"/>
</dbReference>
<feature type="domain" description="MacB-like periplasmic core" evidence="8">
    <location>
        <begin position="26"/>
        <end position="250"/>
    </location>
</feature>
<dbReference type="InterPro" id="IPR025857">
    <property type="entry name" value="MacB_PCD"/>
</dbReference>
<gene>
    <name evidence="9" type="ORF">SAMN05661044_03201</name>
</gene>
<accession>A0A1H7SHE2</accession>
<dbReference type="PANTHER" id="PTHR30572:SF18">
    <property type="entry name" value="ABC-TYPE MACROLIDE FAMILY EXPORT SYSTEM PERMEASE COMPONENT 2"/>
    <property type="match status" value="1"/>
</dbReference>
<evidence type="ECO:0000256" key="1">
    <source>
        <dbReference type="ARBA" id="ARBA00004651"/>
    </source>
</evidence>
<feature type="domain" description="ABC3 transporter permease C-terminal" evidence="7">
    <location>
        <begin position="679"/>
        <end position="788"/>
    </location>
</feature>
<dbReference type="STRING" id="407022.SAMN05661044_03201"/>
<dbReference type="EMBL" id="FOAF01000003">
    <property type="protein sequence ID" value="SEL71124.1"/>
    <property type="molecule type" value="Genomic_DNA"/>
</dbReference>
<dbReference type="GO" id="GO:0005886">
    <property type="term" value="C:plasma membrane"/>
    <property type="evidence" value="ECO:0007669"/>
    <property type="project" value="UniProtKB-SubCell"/>
</dbReference>
<feature type="transmembrane region" description="Helical" evidence="6">
    <location>
        <begin position="728"/>
        <end position="748"/>
    </location>
</feature>
<dbReference type="InterPro" id="IPR003838">
    <property type="entry name" value="ABC3_permease_C"/>
</dbReference>
<evidence type="ECO:0000259" key="8">
    <source>
        <dbReference type="Pfam" id="PF12704"/>
    </source>
</evidence>
<evidence type="ECO:0000313" key="10">
    <source>
        <dbReference type="Proteomes" id="UP000199421"/>
    </source>
</evidence>
<feature type="transmembrane region" description="Helical" evidence="6">
    <location>
        <begin position="24"/>
        <end position="47"/>
    </location>
</feature>
<dbReference type="Proteomes" id="UP000199421">
    <property type="component" value="Unassembled WGS sequence"/>
</dbReference>
<feature type="transmembrane region" description="Helical" evidence="6">
    <location>
        <begin position="429"/>
        <end position="450"/>
    </location>
</feature>
<evidence type="ECO:0000256" key="4">
    <source>
        <dbReference type="ARBA" id="ARBA00022989"/>
    </source>
</evidence>
<feature type="transmembrane region" description="Helical" evidence="6">
    <location>
        <begin position="760"/>
        <end position="780"/>
    </location>
</feature>
<proteinExistence type="predicted"/>
<keyword evidence="4 6" id="KW-1133">Transmembrane helix</keyword>
<evidence type="ECO:0000256" key="5">
    <source>
        <dbReference type="ARBA" id="ARBA00023136"/>
    </source>
</evidence>
<keyword evidence="10" id="KW-1185">Reference proteome</keyword>
<organism evidence="9 10">
    <name type="scientific">Olivibacter domesticus</name>
    <name type="common">Pseudosphingobacterium domesticum</name>
    <dbReference type="NCBI Taxonomy" id="407022"/>
    <lineage>
        <taxon>Bacteria</taxon>
        <taxon>Pseudomonadati</taxon>
        <taxon>Bacteroidota</taxon>
        <taxon>Sphingobacteriia</taxon>
        <taxon>Sphingobacteriales</taxon>
        <taxon>Sphingobacteriaceae</taxon>
        <taxon>Olivibacter</taxon>
    </lineage>
</organism>
<evidence type="ECO:0000256" key="3">
    <source>
        <dbReference type="ARBA" id="ARBA00022692"/>
    </source>
</evidence>
<dbReference type="PANTHER" id="PTHR30572">
    <property type="entry name" value="MEMBRANE COMPONENT OF TRANSPORTER-RELATED"/>
    <property type="match status" value="1"/>
</dbReference>
<keyword evidence="3 6" id="KW-0812">Transmembrane</keyword>
<feature type="transmembrane region" description="Helical" evidence="6">
    <location>
        <begin position="676"/>
        <end position="701"/>
    </location>
</feature>
<evidence type="ECO:0000313" key="9">
    <source>
        <dbReference type="EMBL" id="SEL71124.1"/>
    </source>
</evidence>
<keyword evidence="5 6" id="KW-0472">Membrane</keyword>
<dbReference type="GO" id="GO:0022857">
    <property type="term" value="F:transmembrane transporter activity"/>
    <property type="evidence" value="ECO:0007669"/>
    <property type="project" value="TreeGrafter"/>
</dbReference>
<evidence type="ECO:0000259" key="7">
    <source>
        <dbReference type="Pfam" id="PF02687"/>
    </source>
</evidence>
<feature type="transmembrane region" description="Helical" evidence="6">
    <location>
        <begin position="288"/>
        <end position="308"/>
    </location>
</feature>
<comment type="subcellular location">
    <subcellularLocation>
        <location evidence="1">Cell membrane</location>
        <topology evidence="1">Multi-pass membrane protein</topology>
    </subcellularLocation>
</comment>
<feature type="transmembrane region" description="Helical" evidence="6">
    <location>
        <begin position="385"/>
        <end position="404"/>
    </location>
</feature>
<evidence type="ECO:0000256" key="2">
    <source>
        <dbReference type="ARBA" id="ARBA00022475"/>
    </source>
</evidence>
<name>A0A1H7SHE2_OLID1</name>
<sequence length="799" mass="89956">MILDTIMIKNYFGTAWRSLLRNKYFTLIHILGLGIGIACCIFIFFYIQFHLSYDRYHKQAKHIYRVVHDLHLEKIEHESGSSYAIYDALKSKVPGIEHAAFSMSHQDLTLNVNGNLFSSNKKAAFTSSEWFKLFNYHWLQGNATALNQPNTVALMASTAERFFGKTEAMGQTIYVDGKYPLKVIGVIDDQPTNTDLKSDLYISEASIKTVLPNIRNNYFTDWGYINTTNQLYVSINDSSNIASIESTLQQLTNRYFGEETGKLFHFKLQALKDIHFDTNFGGSVQKSLLWILGFIGLSILLIATLNYINLSLIQYAKRSAEIGTRKVLGGSSSQLFFQFITESICVVGLACLLGLALLQIVFPIANQILFINEPIAKPSLLELSGLSLVIWSVISLLSGIYPAYMTGKLAIVNALKNNFSLGSTNGRKAMVLVQNILSLCLIIATIVMVAQVRFLSSTDVGFNRESVLLVPLPKRAMEKEKALRTFLDNKLSISNYSFCFRAPAMHDSRGGTFLFDQRADYEAWATKATFADSAYISTLDIPLIAGRNIRENKTLPEYLINQKMMHMLGYKNEQQVLGKSLLGAGMHDEKPGIIVGVIANYNTKSLHDPIDPTVIGYDRELFQTVAIKINSQGLTHFIKQLEQEWPKWFPNTILNYQYLDEQIEELYIKEAIQQKLIWTAATLAIFISSLGLLGLISLSVLQRTKEIGIRKVLGASLSSILNLLSKDFIKIIFIALMVASPITWWAMSKWLEDFAYHIELQWWMFVLAGLMALVIALLTVSWQAIKAALANPVESLRNE</sequence>
<evidence type="ECO:0000256" key="6">
    <source>
        <dbReference type="SAM" id="Phobius"/>
    </source>
</evidence>
<feature type="domain" description="ABC3 transporter permease C-terminal" evidence="7">
    <location>
        <begin position="294"/>
        <end position="408"/>
    </location>
</feature>
<feature type="transmembrane region" description="Helical" evidence="6">
    <location>
        <begin position="335"/>
        <end position="365"/>
    </location>
</feature>
<dbReference type="AlphaFoldDB" id="A0A1H7SHE2"/>
<keyword evidence="2" id="KW-1003">Cell membrane</keyword>
<protein>
    <submittedName>
        <fullName evidence="9">FtsX-like permease family protein</fullName>
    </submittedName>
</protein>
<reference evidence="10" key="1">
    <citation type="submission" date="2016-10" db="EMBL/GenBank/DDBJ databases">
        <authorList>
            <person name="Varghese N."/>
            <person name="Submissions S."/>
        </authorList>
    </citation>
    <scope>NUCLEOTIDE SEQUENCE [LARGE SCALE GENOMIC DNA]</scope>
    <source>
        <strain evidence="10">DSM 18733</strain>
    </source>
</reference>
<dbReference type="InterPro" id="IPR050250">
    <property type="entry name" value="Macrolide_Exporter_MacB"/>
</dbReference>